<proteinExistence type="inferred from homology"/>
<evidence type="ECO:0000256" key="8">
    <source>
        <dbReference type="ARBA" id="ARBA00022840"/>
    </source>
</evidence>
<accession>A0A845R1M7</accession>
<dbReference type="SUPFAM" id="SSF52540">
    <property type="entry name" value="P-loop containing nucleoside triphosphate hydrolases"/>
    <property type="match status" value="1"/>
</dbReference>
<keyword evidence="9" id="KW-0460">Magnesium</keyword>
<keyword evidence="11" id="KW-0808">Transferase</keyword>
<evidence type="ECO:0000313" key="12">
    <source>
        <dbReference type="Proteomes" id="UP000467132"/>
    </source>
</evidence>
<dbReference type="AlphaFoldDB" id="A0A845R1M7"/>
<dbReference type="GO" id="GO:0005524">
    <property type="term" value="F:ATP binding"/>
    <property type="evidence" value="ECO:0007669"/>
    <property type="project" value="UniProtKB-KW"/>
</dbReference>
<evidence type="ECO:0000256" key="9">
    <source>
        <dbReference type="ARBA" id="ARBA00022842"/>
    </source>
</evidence>
<sequence>MIRIITESTEQTERLGKLIGSLLNSGDIICLDGDLGAGKTTLTKSIVKGLGVDEYVTSPTFTIVNEYEGKVHVNHFDVYRISDVDEMYDIGYDEYMDSESVNIIEWSSIIKEILPEDRIEINIERLEKDNKRKFNINSIGERYKDLVEELKKYEDTSNRKFL</sequence>
<dbReference type="Gene3D" id="3.40.50.300">
    <property type="entry name" value="P-loop containing nucleotide triphosphate hydrolases"/>
    <property type="match status" value="1"/>
</dbReference>
<dbReference type="GO" id="GO:0016740">
    <property type="term" value="F:transferase activity"/>
    <property type="evidence" value="ECO:0007669"/>
    <property type="project" value="UniProtKB-KW"/>
</dbReference>
<keyword evidence="12" id="KW-1185">Reference proteome</keyword>
<name>A0A845R1M7_9CLOT</name>
<dbReference type="GO" id="GO:0002949">
    <property type="term" value="P:tRNA threonylcarbamoyladenosine modification"/>
    <property type="evidence" value="ECO:0007669"/>
    <property type="project" value="InterPro"/>
</dbReference>
<comment type="subcellular location">
    <subcellularLocation>
        <location evidence="1">Cytoplasm</location>
    </subcellularLocation>
</comment>
<keyword evidence="5" id="KW-0819">tRNA processing</keyword>
<keyword evidence="6" id="KW-0479">Metal-binding</keyword>
<evidence type="ECO:0000256" key="6">
    <source>
        <dbReference type="ARBA" id="ARBA00022723"/>
    </source>
</evidence>
<evidence type="ECO:0000256" key="1">
    <source>
        <dbReference type="ARBA" id="ARBA00004496"/>
    </source>
</evidence>
<gene>
    <name evidence="11" type="primary">tsaE</name>
    <name evidence="11" type="ORF">D3Z33_10730</name>
</gene>
<dbReference type="RefSeq" id="WP_160197785.1">
    <property type="nucleotide sequence ID" value="NZ_QXXA01000011.1"/>
</dbReference>
<dbReference type="GO" id="GO:0005737">
    <property type="term" value="C:cytoplasm"/>
    <property type="evidence" value="ECO:0007669"/>
    <property type="project" value="UniProtKB-SubCell"/>
</dbReference>
<evidence type="ECO:0000256" key="10">
    <source>
        <dbReference type="ARBA" id="ARBA00032441"/>
    </source>
</evidence>
<dbReference type="PANTHER" id="PTHR33540:SF2">
    <property type="entry name" value="TRNA THREONYLCARBAMOYLADENOSINE BIOSYNTHESIS PROTEIN TSAE"/>
    <property type="match status" value="1"/>
</dbReference>
<keyword evidence="7" id="KW-0547">Nucleotide-binding</keyword>
<keyword evidence="8" id="KW-0067">ATP-binding</keyword>
<dbReference type="GO" id="GO:0046872">
    <property type="term" value="F:metal ion binding"/>
    <property type="evidence" value="ECO:0007669"/>
    <property type="project" value="UniProtKB-KW"/>
</dbReference>
<evidence type="ECO:0000256" key="4">
    <source>
        <dbReference type="ARBA" id="ARBA00022490"/>
    </source>
</evidence>
<dbReference type="NCBIfam" id="TIGR00150">
    <property type="entry name" value="T6A_YjeE"/>
    <property type="match status" value="1"/>
</dbReference>
<dbReference type="Proteomes" id="UP000467132">
    <property type="component" value="Unassembled WGS sequence"/>
</dbReference>
<evidence type="ECO:0000256" key="5">
    <source>
        <dbReference type="ARBA" id="ARBA00022694"/>
    </source>
</evidence>
<organism evidence="11 12">
    <name type="scientific">Senegalia massiliensis</name>
    <dbReference type="NCBI Taxonomy" id="1720316"/>
    <lineage>
        <taxon>Bacteria</taxon>
        <taxon>Bacillati</taxon>
        <taxon>Bacillota</taxon>
        <taxon>Clostridia</taxon>
        <taxon>Eubacteriales</taxon>
        <taxon>Clostridiaceae</taxon>
        <taxon>Senegalia</taxon>
    </lineage>
</organism>
<dbReference type="OrthoDB" id="9815896at2"/>
<dbReference type="InterPro" id="IPR027417">
    <property type="entry name" value="P-loop_NTPase"/>
</dbReference>
<evidence type="ECO:0000256" key="7">
    <source>
        <dbReference type="ARBA" id="ARBA00022741"/>
    </source>
</evidence>
<comment type="similarity">
    <text evidence="2">Belongs to the TsaE family.</text>
</comment>
<dbReference type="Pfam" id="PF02367">
    <property type="entry name" value="TsaE"/>
    <property type="match status" value="1"/>
</dbReference>
<dbReference type="PANTHER" id="PTHR33540">
    <property type="entry name" value="TRNA THREONYLCARBAMOYLADENOSINE BIOSYNTHESIS PROTEIN TSAE"/>
    <property type="match status" value="1"/>
</dbReference>
<keyword evidence="4" id="KW-0963">Cytoplasm</keyword>
<evidence type="ECO:0000256" key="2">
    <source>
        <dbReference type="ARBA" id="ARBA00007599"/>
    </source>
</evidence>
<evidence type="ECO:0000256" key="3">
    <source>
        <dbReference type="ARBA" id="ARBA00019010"/>
    </source>
</evidence>
<protein>
    <recommendedName>
        <fullName evidence="3">tRNA threonylcarbamoyladenosine biosynthesis protein TsaE</fullName>
    </recommendedName>
    <alternativeName>
        <fullName evidence="10">t(6)A37 threonylcarbamoyladenosine biosynthesis protein TsaE</fullName>
    </alternativeName>
</protein>
<evidence type="ECO:0000313" key="11">
    <source>
        <dbReference type="EMBL" id="NBI07322.1"/>
    </source>
</evidence>
<comment type="caution">
    <text evidence="11">The sequence shown here is derived from an EMBL/GenBank/DDBJ whole genome shotgun (WGS) entry which is preliminary data.</text>
</comment>
<reference evidence="11 12" key="1">
    <citation type="submission" date="2018-08" db="EMBL/GenBank/DDBJ databases">
        <title>Murine metabolic-syndrome-specific gut microbial biobank.</title>
        <authorList>
            <person name="Liu C."/>
        </authorList>
    </citation>
    <scope>NUCLEOTIDE SEQUENCE [LARGE SCALE GENOMIC DNA]</scope>
    <source>
        <strain evidence="11 12">583</strain>
    </source>
</reference>
<dbReference type="InterPro" id="IPR003442">
    <property type="entry name" value="T6A_TsaE"/>
</dbReference>
<dbReference type="EMBL" id="QXXA01000011">
    <property type="protein sequence ID" value="NBI07322.1"/>
    <property type="molecule type" value="Genomic_DNA"/>
</dbReference>